<dbReference type="EMBL" id="UINC01145739">
    <property type="protein sequence ID" value="SVD36049.1"/>
    <property type="molecule type" value="Genomic_DNA"/>
</dbReference>
<keyword evidence="1" id="KW-0808">Transferase</keyword>
<dbReference type="GO" id="GO:0016740">
    <property type="term" value="F:transferase activity"/>
    <property type="evidence" value="ECO:0007669"/>
    <property type="project" value="UniProtKB-KW"/>
</dbReference>
<accession>A0A382UP52</accession>
<evidence type="ECO:0000256" key="1">
    <source>
        <dbReference type="ARBA" id="ARBA00022679"/>
    </source>
</evidence>
<proteinExistence type="predicted"/>
<dbReference type="PANTHER" id="PTHR48228">
    <property type="entry name" value="SUCCINYL-COA--D-CITRAMALATE COA-TRANSFERASE"/>
    <property type="match status" value="1"/>
</dbReference>
<name>A0A382UP52_9ZZZZ</name>
<dbReference type="InterPro" id="IPR003673">
    <property type="entry name" value="CoA-Trfase_fam_III"/>
</dbReference>
<dbReference type="Pfam" id="PF02515">
    <property type="entry name" value="CoA_transf_3"/>
    <property type="match status" value="1"/>
</dbReference>
<dbReference type="Gene3D" id="3.40.50.10540">
    <property type="entry name" value="Crotonobetainyl-coa:carnitine coa-transferase, domain 1"/>
    <property type="match status" value="1"/>
</dbReference>
<reference evidence="2" key="1">
    <citation type="submission" date="2018-05" db="EMBL/GenBank/DDBJ databases">
        <authorList>
            <person name="Lanie J.A."/>
            <person name="Ng W.-L."/>
            <person name="Kazmierczak K.M."/>
            <person name="Andrzejewski T.M."/>
            <person name="Davidsen T.M."/>
            <person name="Wayne K.J."/>
            <person name="Tettelin H."/>
            <person name="Glass J.I."/>
            <person name="Rusch D."/>
            <person name="Podicherti R."/>
            <person name="Tsui H.-C.T."/>
            <person name="Winkler M.E."/>
        </authorList>
    </citation>
    <scope>NUCLEOTIDE SEQUENCE</scope>
</reference>
<dbReference type="PANTHER" id="PTHR48228:SF6">
    <property type="entry name" value="L-CARNITINE COA-TRANSFERASE"/>
    <property type="match status" value="1"/>
</dbReference>
<sequence>MTETLPLSGIRVIDLSIVWAGPYATILLGDLGAEVIRIESLQHPDTNTRGNP</sequence>
<organism evidence="2">
    <name type="scientific">marine metagenome</name>
    <dbReference type="NCBI Taxonomy" id="408172"/>
    <lineage>
        <taxon>unclassified sequences</taxon>
        <taxon>metagenomes</taxon>
        <taxon>ecological metagenomes</taxon>
    </lineage>
</organism>
<feature type="non-terminal residue" evidence="2">
    <location>
        <position position="52"/>
    </location>
</feature>
<dbReference type="AlphaFoldDB" id="A0A382UP52"/>
<dbReference type="InterPro" id="IPR050509">
    <property type="entry name" value="CoA-transferase_III"/>
</dbReference>
<evidence type="ECO:0008006" key="3">
    <source>
        <dbReference type="Google" id="ProtNLM"/>
    </source>
</evidence>
<dbReference type="SUPFAM" id="SSF89796">
    <property type="entry name" value="CoA-transferase family III (CaiB/BaiF)"/>
    <property type="match status" value="1"/>
</dbReference>
<evidence type="ECO:0000313" key="2">
    <source>
        <dbReference type="EMBL" id="SVD36049.1"/>
    </source>
</evidence>
<gene>
    <name evidence="2" type="ORF">METZ01_LOCUS388903</name>
</gene>
<protein>
    <recommendedName>
        <fullName evidence="3">CoA transferase</fullName>
    </recommendedName>
</protein>
<dbReference type="InterPro" id="IPR023606">
    <property type="entry name" value="CoA-Trfase_III_dom_1_sf"/>
</dbReference>